<accession>A0A6A6Z4G7</accession>
<evidence type="ECO:0000313" key="3">
    <source>
        <dbReference type="Proteomes" id="UP000504636"/>
    </source>
</evidence>
<dbReference type="GeneID" id="54465902"/>
<dbReference type="EMBL" id="MU003694">
    <property type="protein sequence ID" value="KAF2815065.1"/>
    <property type="molecule type" value="Genomic_DNA"/>
</dbReference>
<gene>
    <name evidence="2 4" type="ORF">BDZ99DRAFT_515822</name>
</gene>
<protein>
    <submittedName>
        <fullName evidence="2 4">Uncharacterized protein</fullName>
    </submittedName>
</protein>
<proteinExistence type="predicted"/>
<dbReference type="AlphaFoldDB" id="A0A6A6Z4G7"/>
<evidence type="ECO:0000313" key="4">
    <source>
        <dbReference type="RefSeq" id="XP_033582029.1"/>
    </source>
</evidence>
<evidence type="ECO:0000313" key="2">
    <source>
        <dbReference type="EMBL" id="KAF2815065.1"/>
    </source>
</evidence>
<organism evidence="2">
    <name type="scientific">Mytilinidion resinicola</name>
    <dbReference type="NCBI Taxonomy" id="574789"/>
    <lineage>
        <taxon>Eukaryota</taxon>
        <taxon>Fungi</taxon>
        <taxon>Dikarya</taxon>
        <taxon>Ascomycota</taxon>
        <taxon>Pezizomycotina</taxon>
        <taxon>Dothideomycetes</taxon>
        <taxon>Pleosporomycetidae</taxon>
        <taxon>Mytilinidiales</taxon>
        <taxon>Mytilinidiaceae</taxon>
        <taxon>Mytilinidion</taxon>
    </lineage>
</organism>
<reference evidence="4" key="3">
    <citation type="submission" date="2025-04" db="UniProtKB">
        <authorList>
            <consortium name="RefSeq"/>
        </authorList>
    </citation>
    <scope>IDENTIFICATION</scope>
    <source>
        <strain evidence="4">CBS 304.34</strain>
    </source>
</reference>
<keyword evidence="3" id="KW-1185">Reference proteome</keyword>
<dbReference type="RefSeq" id="XP_033582029.1">
    <property type="nucleotide sequence ID" value="XM_033725009.1"/>
</dbReference>
<evidence type="ECO:0000256" key="1">
    <source>
        <dbReference type="SAM" id="MobiDB-lite"/>
    </source>
</evidence>
<reference evidence="2 4" key="1">
    <citation type="journal article" date="2020" name="Stud. Mycol.">
        <title>101 Dothideomycetes genomes: a test case for predicting lifestyles and emergence of pathogens.</title>
        <authorList>
            <person name="Haridas S."/>
            <person name="Albert R."/>
            <person name="Binder M."/>
            <person name="Bloem J."/>
            <person name="Labutti K."/>
            <person name="Salamov A."/>
            <person name="Andreopoulos B."/>
            <person name="Baker S."/>
            <person name="Barry K."/>
            <person name="Bills G."/>
            <person name="Bluhm B."/>
            <person name="Cannon C."/>
            <person name="Castanera R."/>
            <person name="Culley D."/>
            <person name="Daum C."/>
            <person name="Ezra D."/>
            <person name="Gonzalez J."/>
            <person name="Henrissat B."/>
            <person name="Kuo A."/>
            <person name="Liang C."/>
            <person name="Lipzen A."/>
            <person name="Lutzoni F."/>
            <person name="Magnuson J."/>
            <person name="Mondo S."/>
            <person name="Nolan M."/>
            <person name="Ohm R."/>
            <person name="Pangilinan J."/>
            <person name="Park H.-J."/>
            <person name="Ramirez L."/>
            <person name="Alfaro M."/>
            <person name="Sun H."/>
            <person name="Tritt A."/>
            <person name="Yoshinaga Y."/>
            <person name="Zwiers L.-H."/>
            <person name="Turgeon B."/>
            <person name="Goodwin S."/>
            <person name="Spatafora J."/>
            <person name="Crous P."/>
            <person name="Grigoriev I."/>
        </authorList>
    </citation>
    <scope>NUCLEOTIDE SEQUENCE</scope>
    <source>
        <strain evidence="2 4">CBS 304.34</strain>
    </source>
</reference>
<dbReference type="Proteomes" id="UP000504636">
    <property type="component" value="Unplaced"/>
</dbReference>
<sequence length="219" mass="23709">MQKRMARMGPAVMGPWAFGRGTSRREACRAGGSTGDCRRTQRVRPACDLRFPGPPEWPSACGGRGVNSKGSRTRVARATETPRDAGGRRHGIWRSDGARIWTVTCGDELGRCLRTEDESLASCWPRPKQRRQRGLHHGLLAESGVAVREAIPFAETAQTPVHCPRLLTPTALRRPLSVSRSDPGQLARAVTNPAAVSAVCVPKDQNLSISILDLTTSPA</sequence>
<feature type="region of interest" description="Disordered" evidence="1">
    <location>
        <begin position="58"/>
        <end position="90"/>
    </location>
</feature>
<name>A0A6A6Z4G7_9PEZI</name>
<reference evidence="4" key="2">
    <citation type="submission" date="2020-04" db="EMBL/GenBank/DDBJ databases">
        <authorList>
            <consortium name="NCBI Genome Project"/>
        </authorList>
    </citation>
    <scope>NUCLEOTIDE SEQUENCE</scope>
    <source>
        <strain evidence="4">CBS 304.34</strain>
    </source>
</reference>